<dbReference type="PANTHER" id="PTHR11051">
    <property type="entry name" value="GLYCOSYL HYDROLASE-RELATED"/>
    <property type="match status" value="1"/>
</dbReference>
<feature type="site" description="Important for catalytic activity and assists the phosphoryl transfer reaction to Asp8 by balancing charge and orienting the reacting groups" evidence="5">
    <location>
        <position position="901"/>
    </location>
</feature>
<evidence type="ECO:0000256" key="1">
    <source>
        <dbReference type="ARBA" id="ARBA00006171"/>
    </source>
</evidence>
<dbReference type="Gene3D" id="2.70.98.40">
    <property type="entry name" value="Glycoside hydrolase, family 65, N-terminal domain"/>
    <property type="match status" value="1"/>
</dbReference>
<evidence type="ECO:0000313" key="10">
    <source>
        <dbReference type="Proteomes" id="UP000002533"/>
    </source>
</evidence>
<keyword evidence="9" id="KW-0328">Glycosyltransferase</keyword>
<dbReference type="Gene3D" id="2.60.420.10">
    <property type="entry name" value="Maltose phosphorylase, domain 3"/>
    <property type="match status" value="1"/>
</dbReference>
<dbReference type="GO" id="GO:0030246">
    <property type="term" value="F:carbohydrate binding"/>
    <property type="evidence" value="ECO:0007669"/>
    <property type="project" value="InterPro"/>
</dbReference>
<dbReference type="KEGG" id="ava:Ava_3752"/>
<feature type="binding site" evidence="4">
    <location>
        <position position="767"/>
    </location>
    <ligand>
        <name>Mg(2+)</name>
        <dbReference type="ChEBI" id="CHEBI:18420"/>
    </ligand>
</feature>
<dbReference type="Gene3D" id="3.40.50.1000">
    <property type="entry name" value="HAD superfamily/HAD-like"/>
    <property type="match status" value="1"/>
</dbReference>
<dbReference type="EMBL" id="CP000117">
    <property type="protein sequence ID" value="ABA23357.1"/>
    <property type="molecule type" value="Genomic_DNA"/>
</dbReference>
<dbReference type="SFLD" id="SFLDG01135">
    <property type="entry name" value="C1.5.6:_HAD__Beta-PGM__Phospha"/>
    <property type="match status" value="1"/>
</dbReference>
<dbReference type="Pfam" id="PF03633">
    <property type="entry name" value="Glyco_hydro_65C"/>
    <property type="match status" value="1"/>
</dbReference>
<keyword evidence="9" id="KW-0413">Isomerase</keyword>
<dbReference type="Gene3D" id="1.50.10.10">
    <property type="match status" value="1"/>
</dbReference>
<feature type="active site" description="Nucleophile" evidence="2">
    <location>
        <position position="767"/>
    </location>
</feature>
<dbReference type="GO" id="GO:0033831">
    <property type="term" value="F:kojibiose phosphorylase activity"/>
    <property type="evidence" value="ECO:0007669"/>
    <property type="project" value="UniProtKB-EC"/>
</dbReference>
<dbReference type="GeneID" id="58726552"/>
<evidence type="ECO:0000313" key="9">
    <source>
        <dbReference type="EMBL" id="ABA23357.1"/>
    </source>
</evidence>
<dbReference type="CDD" id="cd02598">
    <property type="entry name" value="HAD_BPGM"/>
    <property type="match status" value="1"/>
</dbReference>
<dbReference type="eggNOG" id="COG1554">
    <property type="taxonomic scope" value="Bacteria"/>
</dbReference>
<keyword evidence="9" id="KW-0808">Transferase</keyword>
<dbReference type="eggNOG" id="COG0637">
    <property type="taxonomic scope" value="Bacteria"/>
</dbReference>
<feature type="binding site" evidence="4">
    <location>
        <position position="926"/>
    </location>
    <ligand>
        <name>Mg(2+)</name>
        <dbReference type="ChEBI" id="CHEBI:18420"/>
    </ligand>
</feature>
<dbReference type="HOGENOM" id="CLU_006285_0_1_3"/>
<dbReference type="STRING" id="240292.Ava_3752"/>
<dbReference type="InterPro" id="IPR023214">
    <property type="entry name" value="HAD_sf"/>
</dbReference>
<dbReference type="EC" id="2.4.1.230" evidence="9"/>
<keyword evidence="4" id="KW-0479">Metal-binding</keyword>
<evidence type="ECO:0000256" key="2">
    <source>
        <dbReference type="PIRSR" id="PIRSR610972-1"/>
    </source>
</evidence>
<dbReference type="InterPro" id="IPR006439">
    <property type="entry name" value="HAD-SF_hydro_IA"/>
</dbReference>
<feature type="binding site" evidence="3">
    <location>
        <begin position="802"/>
        <end position="807"/>
    </location>
    <ligand>
        <name>substrate</name>
    </ligand>
</feature>
<dbReference type="GO" id="GO:0005975">
    <property type="term" value="P:carbohydrate metabolic process"/>
    <property type="evidence" value="ECO:0007669"/>
    <property type="project" value="InterPro"/>
</dbReference>
<dbReference type="NCBIfam" id="TIGR01509">
    <property type="entry name" value="HAD-SF-IA-v3"/>
    <property type="match status" value="1"/>
</dbReference>
<dbReference type="InterPro" id="IPR005194">
    <property type="entry name" value="Glyco_hydro_65_C"/>
</dbReference>
<dbReference type="InterPro" id="IPR005196">
    <property type="entry name" value="Glyco_hydro_65_N"/>
</dbReference>
<feature type="binding site" evidence="3">
    <location>
        <position position="783"/>
    </location>
    <ligand>
        <name>substrate</name>
    </ligand>
</feature>
<proteinExistence type="inferred from homology"/>
<keyword evidence="9" id="KW-0378">Hydrolase</keyword>
<dbReference type="SUPFAM" id="SSF74650">
    <property type="entry name" value="Galactose mutarotase-like"/>
    <property type="match status" value="1"/>
</dbReference>
<dbReference type="GO" id="GO:0004553">
    <property type="term" value="F:hydrolase activity, hydrolyzing O-glycosyl compounds"/>
    <property type="evidence" value="ECO:0007669"/>
    <property type="project" value="TreeGrafter"/>
</dbReference>
<evidence type="ECO:0000256" key="3">
    <source>
        <dbReference type="PIRSR" id="PIRSR610972-2"/>
    </source>
</evidence>
<reference evidence="10" key="1">
    <citation type="journal article" date="2014" name="Stand. Genomic Sci.">
        <title>Complete genome sequence of Anabaena variabilis ATCC 29413.</title>
        <authorList>
            <person name="Thiel T."/>
            <person name="Pratte B.S."/>
            <person name="Zhong J."/>
            <person name="Goodwin L."/>
            <person name="Copeland A."/>
            <person name="Lucas S."/>
            <person name="Han C."/>
            <person name="Pitluck S."/>
            <person name="Land M.L."/>
            <person name="Kyrpides N.C."/>
            <person name="Woyke T."/>
        </authorList>
    </citation>
    <scope>NUCLEOTIDE SEQUENCE [LARGE SCALE GENOMIC DNA]</scope>
    <source>
        <strain evidence="10">ATCC 29413 / PCC 7937</strain>
    </source>
</reference>
<dbReference type="Pfam" id="PF03636">
    <property type="entry name" value="Glyco_hydro_65N"/>
    <property type="match status" value="1"/>
</dbReference>
<feature type="binding site" evidence="3">
    <location>
        <position position="901"/>
    </location>
    <ligand>
        <name>substrate</name>
    </ligand>
</feature>
<dbReference type="SUPFAM" id="SSF48208">
    <property type="entry name" value="Six-hairpin glycosidases"/>
    <property type="match status" value="1"/>
</dbReference>
<feature type="binding site" evidence="3">
    <location>
        <begin position="870"/>
        <end position="874"/>
    </location>
    <ligand>
        <name>substrate</name>
    </ligand>
</feature>
<sequence>MNTKCPSRDFTYQDWILTETRFNPEQLHSRSTVFTIGNGYLGTRGSLEEGHARGLPATFIHGVYDDVPVVYTELANCPDWLPMIIAINGDRFRMDQGEILQYERKLDVSQGLLSRSLRWRSPSGSIIDIHFERFASLADHHILGQRCQITAHDGDCLVEIQASINGYAENQGFNHWEGIDQGKTEPGIWLQSRTRGTQIEIGMAAKMTISGVEAALQVSIVPGYPTISASFLAKSQQTITVEKLVTVFTSREVNKPVTAAQEKLAQLPDYTTLLTANKQAWDEVWQKSDIYIEGDPTAAFAVRYNLFQLLIAAPYHDEKVSIPAKTLSGFGYRGHIFWDTEIFILPFFTFTQPALARNLLSYRHHTINGARRKATHYGFKGAMYAWESGDTGDEVTPRWALPDNYYGEDVRIWCRDREIHNSADIAYAVWQYWQATSDDVWMRDYGAEIILDAAIFWSSRVEYNSQGDRYEIRGVIGTDEYHEFVHNNTFTNRMVQWHLEKALKVADWLRHTFPEGAKELEEKLQLTPELETHWQDIIKKICIFYDSSTGLIEQFEGFFQLKDINLEDYEPRQRSMQAILGIETTNQHQVLKQPDVLMLLYLMRLSAEFPYNEKALKSNWDYYAPRTDITYGSSLGPAIHGILASDLGKSATAYERFMQALMVDLEDSRGNTNDGIHGASAGGIWQAVIFGFGGIQLTEQGPIANPHLPPNWTRLKFQLHWRGQWYPFDLPGGVGIGDWGLGTGGVTSTQSPTPHTHSPDIRGFIFDLDGVLTDTAEYHYLGWQRLADEEGIPFNRKANEALRGVSRRESLMRIIGDRPYSEAQIQEMMERKNCYYVELIEHITPKDLLPGAIALLDELRQAGIKLGIGSASKNAHTVIERLGLADKVDAIADGYSVQKPKPAPDLFLFAAHQLGLEPKQCVVVEDAAAGVEAALAGGMWAVGLGPVERVGAAHVVLPSLAGVTWTDLRTKLNEAAGV</sequence>
<dbReference type="EC" id="5.4.2.6" evidence="9"/>
<dbReference type="RefSeq" id="WP_011320451.1">
    <property type="nucleotide sequence ID" value="NC_007413.1"/>
</dbReference>
<dbReference type="SUPFAM" id="SSF56784">
    <property type="entry name" value="HAD-like"/>
    <property type="match status" value="1"/>
</dbReference>
<dbReference type="InterPro" id="IPR010972">
    <property type="entry name" value="Beta-PGM"/>
</dbReference>
<dbReference type="InterPro" id="IPR011013">
    <property type="entry name" value="Gal_mutarotase_sf_dom"/>
</dbReference>
<dbReference type="InterPro" id="IPR008928">
    <property type="entry name" value="6-hairpin_glycosidase_sf"/>
</dbReference>
<dbReference type="PANTHER" id="PTHR11051:SF8">
    <property type="entry name" value="PROTEIN-GLUCOSYLGALACTOSYLHYDROXYLYSINE GLUCOSIDASE"/>
    <property type="match status" value="1"/>
</dbReference>
<evidence type="ECO:0000259" key="7">
    <source>
        <dbReference type="Pfam" id="PF03633"/>
    </source>
</evidence>
<evidence type="ECO:0000256" key="4">
    <source>
        <dbReference type="PIRSR" id="PIRSR610972-3"/>
    </source>
</evidence>
<dbReference type="CAZy" id="GH65">
    <property type="family name" value="Glycoside Hydrolase Family 65"/>
</dbReference>
<organism evidence="9 10">
    <name type="scientific">Trichormus variabilis (strain ATCC 29413 / PCC 7937)</name>
    <name type="common">Anabaena variabilis</name>
    <dbReference type="NCBI Taxonomy" id="240292"/>
    <lineage>
        <taxon>Bacteria</taxon>
        <taxon>Bacillati</taxon>
        <taxon>Cyanobacteriota</taxon>
        <taxon>Cyanophyceae</taxon>
        <taxon>Nostocales</taxon>
        <taxon>Nostocaceae</taxon>
        <taxon>Trichormus</taxon>
    </lineage>
</organism>
<dbReference type="InterPro" id="IPR010976">
    <property type="entry name" value="B-phosphoglucomutase_hydrolase"/>
</dbReference>
<dbReference type="InterPro" id="IPR036412">
    <property type="entry name" value="HAD-like_sf"/>
</dbReference>
<dbReference type="Pfam" id="PF03632">
    <property type="entry name" value="Glyco_hydro_65m"/>
    <property type="match status" value="1"/>
</dbReference>
<evidence type="ECO:0000259" key="6">
    <source>
        <dbReference type="Pfam" id="PF03632"/>
    </source>
</evidence>
<feature type="binding site" evidence="3">
    <location>
        <position position="832"/>
    </location>
    <ligand>
        <name>substrate</name>
    </ligand>
</feature>
<dbReference type="SFLD" id="SFLDS00003">
    <property type="entry name" value="Haloacid_Dehalogenase"/>
    <property type="match status" value="1"/>
</dbReference>
<feature type="domain" description="Glycoside hydrolase family 65 central catalytic" evidence="6">
    <location>
        <begin position="303"/>
        <end position="686"/>
    </location>
</feature>
<feature type="site" description="Important for catalytic activity and assists the phosphoryl transfer reaction to Asp8 by balancing charge and orienting the reacting groups" evidence="5">
    <location>
        <position position="870"/>
    </location>
</feature>
<accession>Q3M6M9</accession>
<dbReference type="AlphaFoldDB" id="Q3M6M9"/>
<gene>
    <name evidence="9" type="ordered locus">Ava_3752</name>
</gene>
<protein>
    <submittedName>
        <fullName evidence="9">HAD-superfamily hydrolase subfamily IA, variant 3</fullName>
        <ecNumber evidence="9">2.4.1.230</ecNumber>
        <ecNumber evidence="9">5.4.2.6</ecNumber>
    </submittedName>
</protein>
<dbReference type="SFLD" id="SFLDG01129">
    <property type="entry name" value="C1.5:_HAD__Beta-PGM__Phosphata"/>
    <property type="match status" value="1"/>
</dbReference>
<evidence type="ECO:0000259" key="8">
    <source>
        <dbReference type="Pfam" id="PF03636"/>
    </source>
</evidence>
<dbReference type="Proteomes" id="UP000002533">
    <property type="component" value="Chromosome"/>
</dbReference>
<feature type="domain" description="Glycoside hydrolase family 65 C-terminal" evidence="7">
    <location>
        <begin position="705"/>
        <end position="726"/>
    </location>
</feature>
<feature type="binding site" evidence="3">
    <location>
        <begin position="767"/>
        <end position="769"/>
    </location>
    <ligand>
        <name>substrate</name>
    </ligand>
</feature>
<dbReference type="GO" id="GO:0000287">
    <property type="term" value="F:magnesium ion binding"/>
    <property type="evidence" value="ECO:0007669"/>
    <property type="project" value="InterPro"/>
</dbReference>
<feature type="binding site" evidence="4">
    <location>
        <position position="769"/>
    </location>
    <ligand>
        <name>Mg(2+)</name>
        <dbReference type="ChEBI" id="CHEBI:18420"/>
    </ligand>
</feature>
<dbReference type="InterPro" id="IPR037018">
    <property type="entry name" value="GH65_N"/>
</dbReference>
<dbReference type="InterPro" id="IPR012341">
    <property type="entry name" value="6hp_glycosidase-like_sf"/>
</dbReference>
<feature type="binding site" evidence="3">
    <location>
        <position position="810"/>
    </location>
    <ligand>
        <name>substrate</name>
    </ligand>
</feature>
<evidence type="ECO:0000256" key="5">
    <source>
        <dbReference type="PIRSR" id="PIRSR610972-4"/>
    </source>
</evidence>
<dbReference type="Gene3D" id="1.10.150.240">
    <property type="entry name" value="Putative phosphatase, domain 2"/>
    <property type="match status" value="1"/>
</dbReference>
<name>Q3M6M9_TRIV2</name>
<comment type="similarity">
    <text evidence="1">Belongs to the HAD-like hydrolase superfamily. CbbY/CbbZ/Gph/YieH family.</text>
</comment>
<dbReference type="NCBIfam" id="TIGR02009">
    <property type="entry name" value="PGMB-YQAB-SF"/>
    <property type="match status" value="1"/>
</dbReference>
<dbReference type="NCBIfam" id="TIGR01990">
    <property type="entry name" value="bPGM"/>
    <property type="match status" value="1"/>
</dbReference>
<dbReference type="InterPro" id="IPR005195">
    <property type="entry name" value="Glyco_hydro_65_M"/>
</dbReference>
<feature type="active site" description="Proton donor/acceptor" evidence="2">
    <location>
        <position position="769"/>
    </location>
</feature>
<dbReference type="Pfam" id="PF00702">
    <property type="entry name" value="Hydrolase"/>
    <property type="match status" value="1"/>
</dbReference>
<dbReference type="InterPro" id="IPR023198">
    <property type="entry name" value="PGP-like_dom2"/>
</dbReference>
<feature type="binding site" evidence="4">
    <location>
        <position position="925"/>
    </location>
    <ligand>
        <name>Mg(2+)</name>
        <dbReference type="ChEBI" id="CHEBI:18420"/>
    </ligand>
</feature>
<feature type="domain" description="Glycoside hydrolase family 65 N-terminal" evidence="8">
    <location>
        <begin position="18"/>
        <end position="251"/>
    </location>
</feature>
<comment type="cofactor">
    <cofactor evidence="4">
        <name>Mg(2+)</name>
        <dbReference type="ChEBI" id="CHEBI:18420"/>
    </cofactor>
    <text evidence="4">Binds 2 magnesium ions per subunit.</text>
</comment>
<keyword evidence="4" id="KW-0460">Magnesium</keyword>
<dbReference type="GO" id="GO:0008801">
    <property type="term" value="F:beta-phosphoglucomutase activity"/>
    <property type="evidence" value="ECO:0007669"/>
    <property type="project" value="UniProtKB-EC"/>
</dbReference>